<protein>
    <recommendedName>
        <fullName evidence="9">Syntaxin 6/10/61 N-terminal domain-containing protein</fullName>
    </recommendedName>
</protein>
<gene>
    <name evidence="10" type="ORF">KP509_36G012900</name>
</gene>
<comment type="caution">
    <text evidence="10">The sequence shown here is derived from an EMBL/GenBank/DDBJ whole genome shotgun (WGS) entry which is preliminary data.</text>
</comment>
<keyword evidence="11" id="KW-1185">Reference proteome</keyword>
<keyword evidence="6" id="KW-0333">Golgi apparatus</keyword>
<dbReference type="GO" id="GO:0005794">
    <property type="term" value="C:Golgi apparatus"/>
    <property type="evidence" value="ECO:0007669"/>
    <property type="project" value="UniProtKB-SubCell"/>
</dbReference>
<keyword evidence="7" id="KW-0472">Membrane</keyword>
<dbReference type="FunFam" id="1.20.58.90:FF:000004">
    <property type="entry name" value="Syntaxin 10"/>
    <property type="match status" value="1"/>
</dbReference>
<dbReference type="PANTHER" id="PTHR34949:SF2">
    <property type="entry name" value="OS05G0443700 PROTEIN"/>
    <property type="match status" value="1"/>
</dbReference>
<evidence type="ECO:0000313" key="10">
    <source>
        <dbReference type="EMBL" id="KAH7280749.1"/>
    </source>
</evidence>
<dbReference type="CDD" id="cd21442">
    <property type="entry name" value="SNARE_NTD_STX6-like"/>
    <property type="match status" value="1"/>
</dbReference>
<reference evidence="10" key="1">
    <citation type="submission" date="2021-08" db="EMBL/GenBank/DDBJ databases">
        <title>WGS assembly of Ceratopteris richardii.</title>
        <authorList>
            <person name="Marchant D.B."/>
            <person name="Chen G."/>
            <person name="Jenkins J."/>
            <person name="Shu S."/>
            <person name="Leebens-Mack J."/>
            <person name="Grimwood J."/>
            <person name="Schmutz J."/>
            <person name="Soltis P."/>
            <person name="Soltis D."/>
            <person name="Chen Z.-H."/>
        </authorList>
    </citation>
    <scope>NUCLEOTIDE SEQUENCE</scope>
    <source>
        <strain evidence="10">Whitten #5841</strain>
        <tissue evidence="10">Leaf</tissue>
    </source>
</reference>
<keyword evidence="4" id="KW-0653">Protein transport</keyword>
<dbReference type="Proteomes" id="UP000825935">
    <property type="component" value="Chromosome 36"/>
</dbReference>
<dbReference type="GO" id="GO:0048193">
    <property type="term" value="P:Golgi vesicle transport"/>
    <property type="evidence" value="ECO:0007669"/>
    <property type="project" value="InterPro"/>
</dbReference>
<dbReference type="GO" id="GO:0016020">
    <property type="term" value="C:membrane"/>
    <property type="evidence" value="ECO:0007669"/>
    <property type="project" value="InterPro"/>
</dbReference>
<dbReference type="InterPro" id="IPR010989">
    <property type="entry name" value="SNARE"/>
</dbReference>
<name>A0A8T2QAC3_CERRI</name>
<evidence type="ECO:0000256" key="3">
    <source>
        <dbReference type="ARBA" id="ARBA00022692"/>
    </source>
</evidence>
<dbReference type="Pfam" id="PF09177">
    <property type="entry name" value="STX6_10_61_N"/>
    <property type="match status" value="1"/>
</dbReference>
<accession>A0A8T2QAC3</accession>
<evidence type="ECO:0000256" key="7">
    <source>
        <dbReference type="ARBA" id="ARBA00023136"/>
    </source>
</evidence>
<keyword evidence="2" id="KW-0813">Transport</keyword>
<evidence type="ECO:0000256" key="2">
    <source>
        <dbReference type="ARBA" id="ARBA00022448"/>
    </source>
</evidence>
<keyword evidence="5" id="KW-1133">Transmembrane helix</keyword>
<dbReference type="InterPro" id="IPR015260">
    <property type="entry name" value="Syntaxin-6/10/61_N"/>
</dbReference>
<feature type="domain" description="Syntaxin 6/10/61 N-terminal" evidence="9">
    <location>
        <begin position="11"/>
        <end position="106"/>
    </location>
</feature>
<comment type="similarity">
    <text evidence="1">Belongs to the syntaxin family.</text>
</comment>
<comment type="subcellular location">
    <subcellularLocation>
        <location evidence="8">Golgi apparatus</location>
        <location evidence="8">trans-Golgi network membrane</location>
        <topology evidence="8">Single-pass type IV membrane protein</topology>
    </subcellularLocation>
</comment>
<dbReference type="Gene3D" id="1.20.58.90">
    <property type="match status" value="1"/>
</dbReference>
<dbReference type="OrthoDB" id="1889309at2759"/>
<keyword evidence="3" id="KW-0812">Transmembrane</keyword>
<evidence type="ECO:0000256" key="1">
    <source>
        <dbReference type="ARBA" id="ARBA00009063"/>
    </source>
</evidence>
<dbReference type="SUPFAM" id="SSF47661">
    <property type="entry name" value="t-snare proteins"/>
    <property type="match status" value="1"/>
</dbReference>
<evidence type="ECO:0000256" key="8">
    <source>
        <dbReference type="ARBA" id="ARBA00037801"/>
    </source>
</evidence>
<sequence>MTRNFHRWEVDPFFSAAEEVQNSADRLESVYRTWVHAKSVDDDVAVVEFHKRELNTALGTAKWQLEDFERAVSCVVVDVRDQTGDDAPSRHKQFVDALRTQISAIEESVVTSEGCSNPRTHQALNLREEEKDDLEMFLCGTRPIDEGILCNSASSKTENQDYYVGTRKHNDLLFHHPSKHASNSEIESRNPNPETRVCANNLSSSHKILVDLNDVNCENSHAAKVDEISKPVSDPTSEYFHSDRGDNYGEMIDGQHRSVSVASGLNSWRSGSVAGFKRKRRKPVDMKIISTKLGIWDLFAKACHPERFRSGLKRWKDGDANASDNEMLSLVQGACDIEQENGMLCFGLNRSRFSDAASCGLASRDIKHHRAMQEGLQTWQRTQHVFASSRLVQIASAVLVALGLVGLSFHVTSSAA</sequence>
<evidence type="ECO:0000256" key="5">
    <source>
        <dbReference type="ARBA" id="ARBA00022989"/>
    </source>
</evidence>
<dbReference type="OMA" id="DAPSRHM"/>
<dbReference type="AlphaFoldDB" id="A0A8T2QAC3"/>
<proteinExistence type="inferred from homology"/>
<evidence type="ECO:0000259" key="9">
    <source>
        <dbReference type="Pfam" id="PF09177"/>
    </source>
</evidence>
<evidence type="ECO:0000256" key="4">
    <source>
        <dbReference type="ARBA" id="ARBA00022927"/>
    </source>
</evidence>
<dbReference type="EMBL" id="CM035441">
    <property type="protein sequence ID" value="KAH7280749.1"/>
    <property type="molecule type" value="Genomic_DNA"/>
</dbReference>
<organism evidence="10 11">
    <name type="scientific">Ceratopteris richardii</name>
    <name type="common">Triangle waterfern</name>
    <dbReference type="NCBI Taxonomy" id="49495"/>
    <lineage>
        <taxon>Eukaryota</taxon>
        <taxon>Viridiplantae</taxon>
        <taxon>Streptophyta</taxon>
        <taxon>Embryophyta</taxon>
        <taxon>Tracheophyta</taxon>
        <taxon>Polypodiopsida</taxon>
        <taxon>Polypodiidae</taxon>
        <taxon>Polypodiales</taxon>
        <taxon>Pteridineae</taxon>
        <taxon>Pteridaceae</taxon>
        <taxon>Parkerioideae</taxon>
        <taxon>Ceratopteris</taxon>
    </lineage>
</organism>
<dbReference type="GO" id="GO:0015031">
    <property type="term" value="P:protein transport"/>
    <property type="evidence" value="ECO:0007669"/>
    <property type="project" value="UniProtKB-KW"/>
</dbReference>
<evidence type="ECO:0000313" key="11">
    <source>
        <dbReference type="Proteomes" id="UP000825935"/>
    </source>
</evidence>
<dbReference type="PANTHER" id="PTHR34949">
    <property type="entry name" value="OS05G0443700 PROTEIN"/>
    <property type="match status" value="1"/>
</dbReference>
<evidence type="ECO:0000256" key="6">
    <source>
        <dbReference type="ARBA" id="ARBA00023034"/>
    </source>
</evidence>